<feature type="transmembrane region" description="Helical" evidence="6">
    <location>
        <begin position="36"/>
        <end position="54"/>
    </location>
</feature>
<feature type="transmembrane region" description="Helical" evidence="6">
    <location>
        <begin position="95"/>
        <end position="114"/>
    </location>
</feature>
<gene>
    <name evidence="7" type="ORF">EIP75_00470</name>
</gene>
<evidence type="ECO:0000256" key="4">
    <source>
        <dbReference type="ARBA" id="ARBA00022989"/>
    </source>
</evidence>
<dbReference type="OrthoDB" id="194658at2"/>
<evidence type="ECO:0000313" key="8">
    <source>
        <dbReference type="Proteomes" id="UP000269265"/>
    </source>
</evidence>
<dbReference type="Pfam" id="PF03788">
    <property type="entry name" value="LrgA"/>
    <property type="match status" value="1"/>
</dbReference>
<comment type="caution">
    <text evidence="7">The sequence shown here is derived from an EMBL/GenBank/DDBJ whole genome shotgun (WGS) entry which is preliminary data.</text>
</comment>
<evidence type="ECO:0000256" key="2">
    <source>
        <dbReference type="ARBA" id="ARBA00022475"/>
    </source>
</evidence>
<keyword evidence="3 6" id="KW-0812">Transmembrane</keyword>
<name>A0A426VGU3_9BURK</name>
<keyword evidence="8" id="KW-1185">Reference proteome</keyword>
<dbReference type="EMBL" id="RSED01000001">
    <property type="protein sequence ID" value="RRS06114.1"/>
    <property type="molecule type" value="Genomic_DNA"/>
</dbReference>
<evidence type="ECO:0000256" key="3">
    <source>
        <dbReference type="ARBA" id="ARBA00022692"/>
    </source>
</evidence>
<dbReference type="GO" id="GO:0005886">
    <property type="term" value="C:plasma membrane"/>
    <property type="evidence" value="ECO:0007669"/>
    <property type="project" value="UniProtKB-SubCell"/>
</dbReference>
<sequence>MLQLPNFMPALTQAGFFMAVWWACDAVAAALHLALPGGVIGLVSVTALLLAGWLPEARIESGARLLLGEMLLFFTPPLMAVLNHPELLGWTGLKLAAVIVLGTLVVMLAVAAVVERAIRWESARTSPP</sequence>
<protein>
    <submittedName>
        <fullName evidence="7">CidA/LrgA family protein</fullName>
    </submittedName>
</protein>
<keyword evidence="2" id="KW-1003">Cell membrane</keyword>
<dbReference type="AlphaFoldDB" id="A0A426VGU3"/>
<accession>A0A426VGU3</accession>
<evidence type="ECO:0000256" key="1">
    <source>
        <dbReference type="ARBA" id="ARBA00004651"/>
    </source>
</evidence>
<dbReference type="RefSeq" id="WP_125241257.1">
    <property type="nucleotide sequence ID" value="NZ_RSED01000001.1"/>
</dbReference>
<reference evidence="7 8" key="1">
    <citation type="submission" date="2018-12" db="EMBL/GenBank/DDBJ databases">
        <title>The whole draft genome of Aquabacterium sp. SJQ9.</title>
        <authorList>
            <person name="Sun L."/>
            <person name="Gao X."/>
            <person name="Chen W."/>
            <person name="Huang K."/>
        </authorList>
    </citation>
    <scope>NUCLEOTIDE SEQUENCE [LARGE SCALE GENOMIC DNA]</scope>
    <source>
        <strain evidence="7 8">SJQ9</strain>
    </source>
</reference>
<organism evidence="7 8">
    <name type="scientific">Aquabacterium soli</name>
    <dbReference type="NCBI Taxonomy" id="2493092"/>
    <lineage>
        <taxon>Bacteria</taxon>
        <taxon>Pseudomonadati</taxon>
        <taxon>Pseudomonadota</taxon>
        <taxon>Betaproteobacteria</taxon>
        <taxon>Burkholderiales</taxon>
        <taxon>Aquabacterium</taxon>
    </lineage>
</organism>
<dbReference type="Proteomes" id="UP000269265">
    <property type="component" value="Unassembled WGS sequence"/>
</dbReference>
<evidence type="ECO:0000256" key="5">
    <source>
        <dbReference type="ARBA" id="ARBA00023136"/>
    </source>
</evidence>
<feature type="transmembrane region" description="Helical" evidence="6">
    <location>
        <begin position="66"/>
        <end position="83"/>
    </location>
</feature>
<keyword evidence="4 6" id="KW-1133">Transmembrane helix</keyword>
<comment type="subcellular location">
    <subcellularLocation>
        <location evidence="1">Cell membrane</location>
        <topology evidence="1">Multi-pass membrane protein</topology>
    </subcellularLocation>
</comment>
<dbReference type="InterPro" id="IPR005538">
    <property type="entry name" value="LrgA/CidA"/>
</dbReference>
<keyword evidence="5 6" id="KW-0472">Membrane</keyword>
<proteinExistence type="predicted"/>
<dbReference type="PANTHER" id="PTHR33931">
    <property type="entry name" value="HOLIN-LIKE PROTEIN CIDA-RELATED"/>
    <property type="match status" value="1"/>
</dbReference>
<evidence type="ECO:0000256" key="6">
    <source>
        <dbReference type="SAM" id="Phobius"/>
    </source>
</evidence>
<dbReference type="PANTHER" id="PTHR33931:SF2">
    <property type="entry name" value="HOLIN-LIKE PROTEIN CIDA"/>
    <property type="match status" value="1"/>
</dbReference>
<evidence type="ECO:0000313" key="7">
    <source>
        <dbReference type="EMBL" id="RRS06114.1"/>
    </source>
</evidence>